<feature type="compositionally biased region" description="Basic and acidic residues" evidence="1">
    <location>
        <begin position="353"/>
        <end position="363"/>
    </location>
</feature>
<name>A0A418BR69_APHAT</name>
<evidence type="ECO:0000256" key="1">
    <source>
        <dbReference type="SAM" id="MobiDB-lite"/>
    </source>
</evidence>
<evidence type="ECO:0000313" key="3">
    <source>
        <dbReference type="Proteomes" id="UP000283543"/>
    </source>
</evidence>
<dbReference type="Proteomes" id="UP000283543">
    <property type="component" value="Unassembled WGS sequence"/>
</dbReference>
<sequence length="750" mass="85050">MNDDESNNDCAATALDSMTLPTVILKDDGSDESSPRIGGDAPLTLMGSVVESLEQLCRSFEVECDQRLSRMQVRVDSSTAAIPRMKAWVAQQHETTASLEAQLDESVAKCKSVLQKWTKEKEDRRNEKEWIADLWPDFVVVPPTILRPFMKTTASMDDKAQLGLDATMQLRLMEQGRLVQERMALASQWSAVDNYFYNAVTGESCWEPPPAMTYVAPTGWDVAKGKWKPGVQLTLDADTLSAAQSPNKVDATTNNNDSIQALNTSTINSAREISTSTDSEADAPLLDPISLRAQVESEHQVLDKLHKDVASSTLRLQTLSHQLQTSIRRHLDSEQAGVQAEYDALVEAERKKLAKEARDRHAAAMEAQAKAKKQQARSSSSPPKNKLQAAELVIDDVPEAALVIPIDPTRLRLCTPVSHEPMVQLHTTSDTMYLHMETVQRRVDALVKKEDLAWESHDAFRGLIEKDIGQTKQKLDAMLGKLLAFEQYDRDMRAWEEAEVSRRVECEDLVETIADMQTRLKEAATVDRICDEVSFLEALEKCDAARGAGLWAKKKEYEMWRTKVMLDRVDRYIRVSIHHSSDSQSLERLVALARDLDEFTAHLDAAARLPLQAINILEKTRLEGQRDDQVAYYTAKIDKTTSAIVANEGAKAKLMDMELRAVEFHGRRLDEEMQLHEETKGVWMRQRVTCDSGQQDVLRAWLLLNYTREGRWRELVSYDQIDRTCWEEQDQWLVSQQKSRYIYLYISTVY</sequence>
<proteinExistence type="predicted"/>
<protein>
    <recommendedName>
        <fullName evidence="4">WW domain-containing protein</fullName>
    </recommendedName>
</protein>
<evidence type="ECO:0000313" key="2">
    <source>
        <dbReference type="EMBL" id="RHY50345.1"/>
    </source>
</evidence>
<reference evidence="2 3" key="1">
    <citation type="submission" date="2018-08" db="EMBL/GenBank/DDBJ databases">
        <title>Aphanomyces genome sequencing and annotation.</title>
        <authorList>
            <person name="Minardi D."/>
            <person name="Oidtmann B."/>
            <person name="Van Der Giezen M."/>
            <person name="Studholme D.J."/>
        </authorList>
    </citation>
    <scope>NUCLEOTIDE SEQUENCE [LARGE SCALE GENOMIC DNA]</scope>
    <source>
        <strain evidence="2 3">Si</strain>
    </source>
</reference>
<dbReference type="VEuPathDB" id="FungiDB:H257_05478"/>
<comment type="caution">
    <text evidence="2">The sequence shown here is derived from an EMBL/GenBank/DDBJ whole genome shotgun (WGS) entry which is preliminary data.</text>
</comment>
<dbReference type="AlphaFoldDB" id="A0A418BR69"/>
<dbReference type="EMBL" id="QUTB01006370">
    <property type="protein sequence ID" value="RHY50345.1"/>
    <property type="molecule type" value="Genomic_DNA"/>
</dbReference>
<dbReference type="CDD" id="cd00201">
    <property type="entry name" value="WW"/>
    <property type="match status" value="1"/>
</dbReference>
<organism evidence="2 3">
    <name type="scientific">Aphanomyces astaci</name>
    <name type="common">Crayfish plague agent</name>
    <dbReference type="NCBI Taxonomy" id="112090"/>
    <lineage>
        <taxon>Eukaryota</taxon>
        <taxon>Sar</taxon>
        <taxon>Stramenopiles</taxon>
        <taxon>Oomycota</taxon>
        <taxon>Saprolegniomycetes</taxon>
        <taxon>Saprolegniales</taxon>
        <taxon>Verrucalvaceae</taxon>
        <taxon>Aphanomyces</taxon>
    </lineage>
</organism>
<dbReference type="InterPro" id="IPR001202">
    <property type="entry name" value="WW_dom"/>
</dbReference>
<feature type="region of interest" description="Disordered" evidence="1">
    <location>
        <begin position="353"/>
        <end position="386"/>
    </location>
</feature>
<accession>A0A418BR69</accession>
<gene>
    <name evidence="2" type="ORF">DYB34_005874</name>
</gene>
<evidence type="ECO:0008006" key="4">
    <source>
        <dbReference type="Google" id="ProtNLM"/>
    </source>
</evidence>